<gene>
    <name evidence="5" type="ORF">SAMN03159343_3040</name>
</gene>
<evidence type="ECO:0000313" key="6">
    <source>
        <dbReference type="Proteomes" id="UP000198981"/>
    </source>
</evidence>
<name>A0A1G4YN47_9ACTN</name>
<dbReference type="EMBL" id="FMUH01000005">
    <property type="protein sequence ID" value="SCX54238.1"/>
    <property type="molecule type" value="Genomic_DNA"/>
</dbReference>
<organism evidence="5 6">
    <name type="scientific">Klenkia marina</name>
    <dbReference type="NCBI Taxonomy" id="1960309"/>
    <lineage>
        <taxon>Bacteria</taxon>
        <taxon>Bacillati</taxon>
        <taxon>Actinomycetota</taxon>
        <taxon>Actinomycetes</taxon>
        <taxon>Geodermatophilales</taxon>
        <taxon>Geodermatophilaceae</taxon>
        <taxon>Klenkia</taxon>
    </lineage>
</organism>
<dbReference type="Gene3D" id="3.90.1510.10">
    <property type="entry name" value="Glycerate kinase, domain 2"/>
    <property type="match status" value="1"/>
</dbReference>
<dbReference type="SUPFAM" id="SSF110738">
    <property type="entry name" value="Glycerate kinase I"/>
    <property type="match status" value="1"/>
</dbReference>
<keyword evidence="2 4" id="KW-0808">Transferase</keyword>
<dbReference type="Pfam" id="PF02595">
    <property type="entry name" value="Gly_kinase"/>
    <property type="match status" value="1"/>
</dbReference>
<dbReference type="PANTHER" id="PTHR21599:SF0">
    <property type="entry name" value="GLYCERATE KINASE"/>
    <property type="match status" value="1"/>
</dbReference>
<evidence type="ECO:0000256" key="1">
    <source>
        <dbReference type="ARBA" id="ARBA00006284"/>
    </source>
</evidence>
<evidence type="ECO:0000256" key="3">
    <source>
        <dbReference type="ARBA" id="ARBA00022777"/>
    </source>
</evidence>
<dbReference type="InterPro" id="IPR018197">
    <property type="entry name" value="Glycerate_kinase_RE-like"/>
</dbReference>
<dbReference type="NCBIfam" id="TIGR00045">
    <property type="entry name" value="glycerate kinase"/>
    <property type="match status" value="1"/>
</dbReference>
<keyword evidence="6" id="KW-1185">Reference proteome</keyword>
<dbReference type="Gene3D" id="3.40.50.10350">
    <property type="entry name" value="Glycerate kinase, domain 1"/>
    <property type="match status" value="1"/>
</dbReference>
<evidence type="ECO:0000256" key="2">
    <source>
        <dbReference type="ARBA" id="ARBA00022679"/>
    </source>
</evidence>
<sequence>MGGAALTSPDTGVVGVSSVAVVPVLSLVAQEADVHVLIAPDSFKESLTSPEAAAAMQEGWLRGAPGSTCRTAPLADGGEGTVQALVAATGGRTERCEVTGPLGEPVSAEFGVLGGPGPRSAVVEVAAASGLALVPRHRRDALRATSTGTGELIAAALDLGVDRVVLGLGGSATTDGGAGMLRALGARLLDERGEEVHGGGGDLGRVVGVDTSGLHPGLATCEVVAACDVDNPLCGPRGAAAVYGPQKGADGDAVALLDGHLASFARVVAAQLPDADPDAPGTGAAGGIGFAVLTLLGGSLRPGFELVSEAVGLGRLVDEADLVLTGEGRLDAQSLAGKTPVGVLRLARARGVPVIAIGGSLGDDVDQLVDAGMTAVVSCIPGVVDHQQAMAGAYANVARTTAALAAVWVAARRSGER</sequence>
<dbReference type="STRING" id="1960309.SAMN03159343_3040"/>
<dbReference type="GO" id="GO:0031388">
    <property type="term" value="P:organic acid phosphorylation"/>
    <property type="evidence" value="ECO:0007669"/>
    <property type="project" value="UniProtKB-UniRule"/>
</dbReference>
<dbReference type="PANTHER" id="PTHR21599">
    <property type="entry name" value="GLYCERATE KINASE"/>
    <property type="match status" value="1"/>
</dbReference>
<dbReference type="AlphaFoldDB" id="A0A1G4YN47"/>
<evidence type="ECO:0000313" key="5">
    <source>
        <dbReference type="EMBL" id="SCX54238.1"/>
    </source>
</evidence>
<dbReference type="GO" id="GO:0008887">
    <property type="term" value="F:glycerate kinase activity"/>
    <property type="evidence" value="ECO:0007669"/>
    <property type="project" value="UniProtKB-UniRule"/>
</dbReference>
<protein>
    <submittedName>
        <fullName evidence="5">Glycerate kinase</fullName>
    </submittedName>
</protein>
<dbReference type="Proteomes" id="UP000198981">
    <property type="component" value="Unassembled WGS sequence"/>
</dbReference>
<dbReference type="PIRSF" id="PIRSF006078">
    <property type="entry name" value="GlxK"/>
    <property type="match status" value="1"/>
</dbReference>
<proteinExistence type="inferred from homology"/>
<dbReference type="InterPro" id="IPR018193">
    <property type="entry name" value="Glyc_kinase_flavodox-like_fold"/>
</dbReference>
<comment type="similarity">
    <text evidence="1 4">Belongs to the glycerate kinase type-1 family.</text>
</comment>
<keyword evidence="3 4" id="KW-0418">Kinase</keyword>
<evidence type="ECO:0000256" key="4">
    <source>
        <dbReference type="PIRNR" id="PIRNR006078"/>
    </source>
</evidence>
<reference evidence="6" key="1">
    <citation type="submission" date="2016-10" db="EMBL/GenBank/DDBJ databases">
        <authorList>
            <person name="Varghese N."/>
            <person name="Submissions S."/>
        </authorList>
    </citation>
    <scope>NUCLEOTIDE SEQUENCE [LARGE SCALE GENOMIC DNA]</scope>
    <source>
        <strain evidence="6">DSM 45722</strain>
    </source>
</reference>
<dbReference type="InterPro" id="IPR004381">
    <property type="entry name" value="Glycerate_kinase"/>
</dbReference>
<accession>A0A1G4YN47</accession>
<dbReference type="InterPro" id="IPR036129">
    <property type="entry name" value="Glycerate_kinase_sf"/>
</dbReference>